<evidence type="ECO:0000256" key="1">
    <source>
        <dbReference type="ARBA" id="ARBA00022723"/>
    </source>
</evidence>
<dbReference type="Pfam" id="PF05485">
    <property type="entry name" value="THAP"/>
    <property type="match status" value="1"/>
</dbReference>
<dbReference type="GO" id="GO:0043565">
    <property type="term" value="F:sequence-specific DNA binding"/>
    <property type="evidence" value="ECO:0007669"/>
    <property type="project" value="InterPro"/>
</dbReference>
<dbReference type="RefSeq" id="XP_034238352.1">
    <property type="nucleotide sequence ID" value="XM_034382461.1"/>
</dbReference>
<dbReference type="AlphaFoldDB" id="A0A6P8YYQ0"/>
<evidence type="ECO:0000256" key="3">
    <source>
        <dbReference type="ARBA" id="ARBA00022833"/>
    </source>
</evidence>
<dbReference type="Proteomes" id="UP000515158">
    <property type="component" value="Unplaced"/>
</dbReference>
<keyword evidence="4 5" id="KW-0238">DNA-binding</keyword>
<dbReference type="KEGG" id="tpal:117645937"/>
<evidence type="ECO:0000313" key="8">
    <source>
        <dbReference type="RefSeq" id="XP_034238352.1"/>
    </source>
</evidence>
<dbReference type="InterPro" id="IPR026516">
    <property type="entry name" value="THAP1/10"/>
</dbReference>
<dbReference type="SMART" id="SM00692">
    <property type="entry name" value="DM3"/>
    <property type="match status" value="1"/>
</dbReference>
<feature type="domain" description="THAP-type" evidence="6">
    <location>
        <begin position="1"/>
        <end position="96"/>
    </location>
</feature>
<dbReference type="RefSeq" id="XP_034242396.1">
    <property type="nucleotide sequence ID" value="XM_034386505.1"/>
</dbReference>
<dbReference type="SMART" id="SM00980">
    <property type="entry name" value="THAP"/>
    <property type="match status" value="1"/>
</dbReference>
<accession>A0A6P8YYQ0</accession>
<evidence type="ECO:0000256" key="5">
    <source>
        <dbReference type="PROSITE-ProRule" id="PRU00309"/>
    </source>
</evidence>
<sequence length="228" mass="25345">MPTGGSYDTARCWVPGCVNQKIPDRFNTTVKLFKFPAADLPRCRKWLKAVGSTYLLSLTTQQVKAKFICCAHFRDYEIRKNKVKTTLVTSAVPSQFPPEVCPLPDELVEQWPQSMAKENQCGRELDSSECQLQTSLSASTPRPLQILGLNQVSAAGVHAGGSSQQASLKPDSGSKMNVDIHFLDDPIDSQWELVNLVLYRHKEDRGFLRAISANLKVEPPRCTVVVVQ</sequence>
<keyword evidence="7" id="KW-1185">Reference proteome</keyword>
<keyword evidence="3" id="KW-0862">Zinc</keyword>
<evidence type="ECO:0000256" key="4">
    <source>
        <dbReference type="ARBA" id="ARBA00023125"/>
    </source>
</evidence>
<evidence type="ECO:0000256" key="2">
    <source>
        <dbReference type="ARBA" id="ARBA00022771"/>
    </source>
</evidence>
<evidence type="ECO:0000313" key="10">
    <source>
        <dbReference type="RefSeq" id="XP_034247437.1"/>
    </source>
</evidence>
<dbReference type="PANTHER" id="PTHR46600:SF11">
    <property type="entry name" value="THAP DOMAIN-CONTAINING PROTEIN 10"/>
    <property type="match status" value="1"/>
</dbReference>
<dbReference type="GeneID" id="117645937"/>
<keyword evidence="1" id="KW-0479">Metal-binding</keyword>
<dbReference type="PANTHER" id="PTHR46600">
    <property type="entry name" value="THAP DOMAIN-CONTAINING"/>
    <property type="match status" value="1"/>
</dbReference>
<evidence type="ECO:0000313" key="7">
    <source>
        <dbReference type="Proteomes" id="UP000515158"/>
    </source>
</evidence>
<dbReference type="GO" id="GO:0008270">
    <property type="term" value="F:zinc ion binding"/>
    <property type="evidence" value="ECO:0007669"/>
    <property type="project" value="UniProtKB-KW"/>
</dbReference>
<name>A0A6P8YYQ0_THRPL</name>
<dbReference type="PROSITE" id="PS50950">
    <property type="entry name" value="ZF_THAP"/>
    <property type="match status" value="1"/>
</dbReference>
<dbReference type="RefSeq" id="XP_034247437.1">
    <property type="nucleotide sequence ID" value="XM_034391546.1"/>
</dbReference>
<organism evidence="9">
    <name type="scientific">Thrips palmi</name>
    <name type="common">Melon thrips</name>
    <dbReference type="NCBI Taxonomy" id="161013"/>
    <lineage>
        <taxon>Eukaryota</taxon>
        <taxon>Metazoa</taxon>
        <taxon>Ecdysozoa</taxon>
        <taxon>Arthropoda</taxon>
        <taxon>Hexapoda</taxon>
        <taxon>Insecta</taxon>
        <taxon>Pterygota</taxon>
        <taxon>Neoptera</taxon>
        <taxon>Paraneoptera</taxon>
        <taxon>Thysanoptera</taxon>
        <taxon>Terebrantia</taxon>
        <taxon>Thripoidea</taxon>
        <taxon>Thripidae</taxon>
        <taxon>Thrips</taxon>
    </lineage>
</organism>
<dbReference type="KEGG" id="tpal:117643532"/>
<reference evidence="8 9" key="1">
    <citation type="submission" date="2025-04" db="UniProtKB">
        <authorList>
            <consortium name="RefSeq"/>
        </authorList>
    </citation>
    <scope>IDENTIFICATION</scope>
    <source>
        <tissue evidence="8 9">Total insect</tissue>
    </source>
</reference>
<gene>
    <name evidence="9" type="primary">LOC117645937</name>
    <name evidence="8" type="synonym">LOC117643532</name>
    <name evidence="10" type="synonym">LOC117649104</name>
</gene>
<evidence type="ECO:0000313" key="9">
    <source>
        <dbReference type="RefSeq" id="XP_034242396.1"/>
    </source>
</evidence>
<protein>
    <submittedName>
        <fullName evidence="8">Uncharacterized protein LOC117643532</fullName>
    </submittedName>
    <submittedName>
        <fullName evidence="9">Uncharacterized protein LOC117645937</fullName>
    </submittedName>
    <submittedName>
        <fullName evidence="10">Uncharacterized protein LOC117649104</fullName>
    </submittedName>
</protein>
<dbReference type="InterPro" id="IPR006612">
    <property type="entry name" value="THAP_Znf"/>
</dbReference>
<proteinExistence type="predicted"/>
<dbReference type="KEGG" id="tpal:117649104"/>
<dbReference type="SUPFAM" id="SSF57716">
    <property type="entry name" value="Glucocorticoid receptor-like (DNA-binding domain)"/>
    <property type="match status" value="1"/>
</dbReference>
<keyword evidence="2 5" id="KW-0863">Zinc-finger</keyword>
<evidence type="ECO:0000259" key="6">
    <source>
        <dbReference type="PROSITE" id="PS50950"/>
    </source>
</evidence>